<comment type="similarity">
    <text evidence="1 5">Belongs to the peptidase S8 family.</text>
</comment>
<evidence type="ECO:0000256" key="5">
    <source>
        <dbReference type="PROSITE-ProRule" id="PRU01240"/>
    </source>
</evidence>
<protein>
    <submittedName>
        <fullName evidence="9">Pfs domain-containing protein</fullName>
    </submittedName>
</protein>
<feature type="region of interest" description="Disordered" evidence="6">
    <location>
        <begin position="19"/>
        <end position="49"/>
    </location>
</feature>
<keyword evidence="10" id="KW-1185">Reference proteome</keyword>
<dbReference type="GO" id="GO:0006508">
    <property type="term" value="P:proteolysis"/>
    <property type="evidence" value="ECO:0007669"/>
    <property type="project" value="UniProtKB-KW"/>
</dbReference>
<evidence type="ECO:0000256" key="3">
    <source>
        <dbReference type="ARBA" id="ARBA00022801"/>
    </source>
</evidence>
<dbReference type="GO" id="GO:0004252">
    <property type="term" value="F:serine-type endopeptidase activity"/>
    <property type="evidence" value="ECO:0007669"/>
    <property type="project" value="UniProtKB-UniRule"/>
</dbReference>
<dbReference type="EMBL" id="VYYT01000067">
    <property type="protein sequence ID" value="KAK2772561.1"/>
    <property type="molecule type" value="Genomic_DNA"/>
</dbReference>
<evidence type="ECO:0000259" key="7">
    <source>
        <dbReference type="Pfam" id="PF00082"/>
    </source>
</evidence>
<accession>A0AAD9YN91</accession>
<dbReference type="AlphaFoldDB" id="A0AAD9YN91"/>
<feature type="active site" description="Charge relay system" evidence="5">
    <location>
        <position position="387"/>
    </location>
</feature>
<gene>
    <name evidence="9" type="ORF">CKAH01_13941</name>
</gene>
<dbReference type="SUPFAM" id="SSF52743">
    <property type="entry name" value="Subtilisin-like"/>
    <property type="match status" value="1"/>
</dbReference>
<dbReference type="InterPro" id="IPR050131">
    <property type="entry name" value="Peptidase_S8_subtilisin-like"/>
</dbReference>
<feature type="active site" description="Charge relay system" evidence="5">
    <location>
        <position position="431"/>
    </location>
</feature>
<dbReference type="Gene3D" id="3.40.50.200">
    <property type="entry name" value="Peptidase S8/S53 domain"/>
    <property type="match status" value="1"/>
</dbReference>
<dbReference type="Pfam" id="PF00082">
    <property type="entry name" value="Peptidase_S8"/>
    <property type="match status" value="1"/>
</dbReference>
<proteinExistence type="inferred from homology"/>
<evidence type="ECO:0000259" key="8">
    <source>
        <dbReference type="Pfam" id="PF24476"/>
    </source>
</evidence>
<evidence type="ECO:0000256" key="6">
    <source>
        <dbReference type="SAM" id="MobiDB-lite"/>
    </source>
</evidence>
<evidence type="ECO:0000256" key="1">
    <source>
        <dbReference type="ARBA" id="ARBA00011073"/>
    </source>
</evidence>
<feature type="compositionally biased region" description="Acidic residues" evidence="6">
    <location>
        <begin position="36"/>
        <end position="49"/>
    </location>
</feature>
<dbReference type="InterPro" id="IPR000209">
    <property type="entry name" value="Peptidase_S8/S53_dom"/>
</dbReference>
<feature type="domain" description="Peptidase S8/S53" evidence="7">
    <location>
        <begin position="381"/>
        <end position="603"/>
    </location>
</feature>
<reference evidence="9" key="1">
    <citation type="submission" date="2023-02" db="EMBL/GenBank/DDBJ databases">
        <title>Colletotrichum kahawae CIFC_Que2 genome sequencing and assembly.</title>
        <authorList>
            <person name="Baroncelli R."/>
        </authorList>
    </citation>
    <scope>NUCLEOTIDE SEQUENCE</scope>
    <source>
        <strain evidence="9">CIFC_Que2</strain>
    </source>
</reference>
<dbReference type="PROSITE" id="PS51892">
    <property type="entry name" value="SUBTILASE"/>
    <property type="match status" value="1"/>
</dbReference>
<keyword evidence="3 5" id="KW-0378">Hydrolase</keyword>
<dbReference type="Proteomes" id="UP001281614">
    <property type="component" value="Unassembled WGS sequence"/>
</dbReference>
<sequence>MYSFGDLLRVLHDGLEKEMSSTDARNNALSTSSQEDSSDDTDDDDDDDEAIDLENQKEFFRWELRVSSRSIGTHDFIAGDPALSDIGQKKVLAELQYFEKRYPEGFRQALRPFSLAEYRAGVDRITDINETSERSRLQEATAAADEDFRERLSSHSEEMEKISKHDKLYSLLVERFDMSPKHYVAPDLSRVGIPCDLSDKWEVTNTAWREFIDAQDFKKTYFCKFFLSFAQLLVDISDGSPTGQSASVEDEETWYSELLEKAFQLQDNKLLQWYGRVVEGCAKFALDYHASFESVDNPRNRAQRVIQENIVQHLHKNIRFWEDEWDRNSEDFSSESVNQHADQPNITSRPEETEDNEFIERMREFADSYLPPFPRSTTRPIRIAVLDTGLLINEEDTLLLASAKRVISNLSRSYVGVKQDGKSDYVDADGHGTHVVRLLLGLTRHAEVVMIKISNGPTLEHSQTTLQQVIDALEWAAAADGADADIINLSFGLDEAAKEMMSPVIQRLVRNGKLIFAAASNSGGNGRRAYPAKDTGVFAIHATNFEGTSPAGLNPPCVSADFGDNFATLGFQVPSYWNGTDVCITGTSFGTPVAAAIAANILDFVRRAPPEFQSSNPKYFFNFGGMRRVFLRLSSRMGNYDYIRPWNEGMFDSELTTEQMYRRLQQMSVIHDDRELDRLWLKSEEGSFEARIKEWAVAGEISES</sequence>
<dbReference type="PRINTS" id="PR00723">
    <property type="entry name" value="SUBTILISIN"/>
</dbReference>
<name>A0AAD9YN91_COLKA</name>
<dbReference type="InterPro" id="IPR015500">
    <property type="entry name" value="Peptidase_S8_subtilisin-rel"/>
</dbReference>
<dbReference type="PANTHER" id="PTHR43806">
    <property type="entry name" value="PEPTIDASE S8"/>
    <property type="match status" value="1"/>
</dbReference>
<evidence type="ECO:0000256" key="2">
    <source>
        <dbReference type="ARBA" id="ARBA00022670"/>
    </source>
</evidence>
<dbReference type="InterPro" id="IPR036852">
    <property type="entry name" value="Peptidase_S8/S53_dom_sf"/>
</dbReference>
<feature type="domain" description="DUF7580" evidence="8">
    <location>
        <begin position="221"/>
        <end position="318"/>
    </location>
</feature>
<keyword evidence="2 5" id="KW-0645">Protease</keyword>
<organism evidence="9 10">
    <name type="scientific">Colletotrichum kahawae</name>
    <name type="common">Coffee berry disease fungus</name>
    <dbReference type="NCBI Taxonomy" id="34407"/>
    <lineage>
        <taxon>Eukaryota</taxon>
        <taxon>Fungi</taxon>
        <taxon>Dikarya</taxon>
        <taxon>Ascomycota</taxon>
        <taxon>Pezizomycotina</taxon>
        <taxon>Sordariomycetes</taxon>
        <taxon>Hypocreomycetidae</taxon>
        <taxon>Glomerellales</taxon>
        <taxon>Glomerellaceae</taxon>
        <taxon>Colletotrichum</taxon>
        <taxon>Colletotrichum gloeosporioides species complex</taxon>
    </lineage>
</organism>
<dbReference type="InterPro" id="IPR056002">
    <property type="entry name" value="DUF7580"/>
</dbReference>
<feature type="compositionally biased region" description="Polar residues" evidence="6">
    <location>
        <begin position="334"/>
        <end position="348"/>
    </location>
</feature>
<feature type="active site" description="Charge relay system" evidence="5">
    <location>
        <position position="588"/>
    </location>
</feature>
<dbReference type="PANTHER" id="PTHR43806:SF11">
    <property type="entry name" value="CEREVISIN-RELATED"/>
    <property type="match status" value="1"/>
</dbReference>
<comment type="caution">
    <text evidence="9">The sequence shown here is derived from an EMBL/GenBank/DDBJ whole genome shotgun (WGS) entry which is preliminary data.</text>
</comment>
<evidence type="ECO:0000313" key="9">
    <source>
        <dbReference type="EMBL" id="KAK2772561.1"/>
    </source>
</evidence>
<evidence type="ECO:0000313" key="10">
    <source>
        <dbReference type="Proteomes" id="UP001281614"/>
    </source>
</evidence>
<dbReference type="CDD" id="cd00306">
    <property type="entry name" value="Peptidases_S8_S53"/>
    <property type="match status" value="1"/>
</dbReference>
<dbReference type="Pfam" id="PF24476">
    <property type="entry name" value="DUF7580"/>
    <property type="match status" value="1"/>
</dbReference>
<keyword evidence="4 5" id="KW-0720">Serine protease</keyword>
<feature type="region of interest" description="Disordered" evidence="6">
    <location>
        <begin position="331"/>
        <end position="354"/>
    </location>
</feature>
<evidence type="ECO:0000256" key="4">
    <source>
        <dbReference type="ARBA" id="ARBA00022825"/>
    </source>
</evidence>